<dbReference type="GO" id="GO:0006826">
    <property type="term" value="P:iron ion transport"/>
    <property type="evidence" value="ECO:0007669"/>
    <property type="project" value="UniProtKB-KW"/>
</dbReference>
<evidence type="ECO:0000313" key="19">
    <source>
        <dbReference type="Proteomes" id="UP001139353"/>
    </source>
</evidence>
<evidence type="ECO:0000256" key="6">
    <source>
        <dbReference type="ARBA" id="ARBA00022692"/>
    </source>
</evidence>
<dbReference type="InterPro" id="IPR036942">
    <property type="entry name" value="Beta-barrel_TonB_sf"/>
</dbReference>
<reference evidence="18" key="1">
    <citation type="submission" date="2021-11" db="EMBL/GenBank/DDBJ databases">
        <title>BS-T2-15 a new species belonging to the Comamonadaceae family isolated from the soil of a French oak forest.</title>
        <authorList>
            <person name="Mieszkin S."/>
            <person name="Alain K."/>
        </authorList>
    </citation>
    <scope>NUCLEOTIDE SEQUENCE</scope>
    <source>
        <strain evidence="18">BS-T2-15</strain>
    </source>
</reference>
<evidence type="ECO:0000256" key="14">
    <source>
        <dbReference type="RuleBase" id="RU003357"/>
    </source>
</evidence>
<keyword evidence="7" id="KW-0408">Iron</keyword>
<keyword evidence="4 13" id="KW-1134">Transmembrane beta strand</keyword>
<feature type="domain" description="TonB-dependent receptor plug" evidence="17">
    <location>
        <begin position="57"/>
        <end position="163"/>
    </location>
</feature>
<evidence type="ECO:0000256" key="1">
    <source>
        <dbReference type="ARBA" id="ARBA00004571"/>
    </source>
</evidence>
<keyword evidence="12 13" id="KW-0998">Cell outer membrane</keyword>
<evidence type="ECO:0000256" key="4">
    <source>
        <dbReference type="ARBA" id="ARBA00022452"/>
    </source>
</evidence>
<evidence type="ECO:0000256" key="12">
    <source>
        <dbReference type="ARBA" id="ARBA00023237"/>
    </source>
</evidence>
<dbReference type="EMBL" id="JAJLJH010000002">
    <property type="protein sequence ID" value="MCK9686621.1"/>
    <property type="molecule type" value="Genomic_DNA"/>
</dbReference>
<dbReference type="InterPro" id="IPR037066">
    <property type="entry name" value="Plug_dom_sf"/>
</dbReference>
<organism evidence="18 19">
    <name type="scientific">Scleromatobacter humisilvae</name>
    <dbReference type="NCBI Taxonomy" id="2897159"/>
    <lineage>
        <taxon>Bacteria</taxon>
        <taxon>Pseudomonadati</taxon>
        <taxon>Pseudomonadota</taxon>
        <taxon>Betaproteobacteria</taxon>
        <taxon>Burkholderiales</taxon>
        <taxon>Sphaerotilaceae</taxon>
        <taxon>Scleromatobacter</taxon>
    </lineage>
</organism>
<feature type="signal peptide" evidence="15">
    <location>
        <begin position="1"/>
        <end position="23"/>
    </location>
</feature>
<dbReference type="InterPro" id="IPR012910">
    <property type="entry name" value="Plug_dom"/>
</dbReference>
<comment type="caution">
    <text evidence="18">The sequence shown here is derived from an EMBL/GenBank/DDBJ whole genome shotgun (WGS) entry which is preliminary data.</text>
</comment>
<keyword evidence="6 13" id="KW-0812">Transmembrane</keyword>
<keyword evidence="15" id="KW-0732">Signal</keyword>
<evidence type="ECO:0000256" key="9">
    <source>
        <dbReference type="ARBA" id="ARBA00023077"/>
    </source>
</evidence>
<dbReference type="Proteomes" id="UP001139353">
    <property type="component" value="Unassembled WGS sequence"/>
</dbReference>
<keyword evidence="19" id="KW-1185">Reference proteome</keyword>
<keyword evidence="3 13" id="KW-0813">Transport</keyword>
<dbReference type="RefSeq" id="WP_275682638.1">
    <property type="nucleotide sequence ID" value="NZ_JAJLJH010000002.1"/>
</dbReference>
<dbReference type="Pfam" id="PF07715">
    <property type="entry name" value="Plug"/>
    <property type="match status" value="1"/>
</dbReference>
<proteinExistence type="inferred from homology"/>
<comment type="similarity">
    <text evidence="2 13 14">Belongs to the TonB-dependent receptor family.</text>
</comment>
<feature type="chain" id="PRO_5040803757" evidence="15">
    <location>
        <begin position="24"/>
        <end position="691"/>
    </location>
</feature>
<dbReference type="PANTHER" id="PTHR32552:SF81">
    <property type="entry name" value="TONB-DEPENDENT OUTER MEMBRANE RECEPTOR"/>
    <property type="match status" value="1"/>
</dbReference>
<protein>
    <submittedName>
        <fullName evidence="18">TonB-dependent receptor</fullName>
    </submittedName>
</protein>
<dbReference type="PROSITE" id="PS51257">
    <property type="entry name" value="PROKAR_LIPOPROTEIN"/>
    <property type="match status" value="1"/>
</dbReference>
<evidence type="ECO:0000256" key="3">
    <source>
        <dbReference type="ARBA" id="ARBA00022448"/>
    </source>
</evidence>
<evidence type="ECO:0000313" key="18">
    <source>
        <dbReference type="EMBL" id="MCK9686621.1"/>
    </source>
</evidence>
<dbReference type="InterPro" id="IPR000531">
    <property type="entry name" value="Beta-barrel_TonB"/>
</dbReference>
<comment type="subcellular location">
    <subcellularLocation>
        <location evidence="1 13">Cell outer membrane</location>
        <topology evidence="1 13">Multi-pass membrane protein</topology>
    </subcellularLocation>
</comment>
<dbReference type="InterPro" id="IPR039426">
    <property type="entry name" value="TonB-dep_rcpt-like"/>
</dbReference>
<dbReference type="GO" id="GO:0009279">
    <property type="term" value="C:cell outer membrane"/>
    <property type="evidence" value="ECO:0007669"/>
    <property type="project" value="UniProtKB-SubCell"/>
</dbReference>
<gene>
    <name evidence="18" type="ORF">LPC04_12970</name>
</gene>
<evidence type="ECO:0000256" key="5">
    <source>
        <dbReference type="ARBA" id="ARBA00022496"/>
    </source>
</evidence>
<evidence type="ECO:0000256" key="10">
    <source>
        <dbReference type="ARBA" id="ARBA00023136"/>
    </source>
</evidence>
<dbReference type="Gene3D" id="2.170.130.10">
    <property type="entry name" value="TonB-dependent receptor, plug domain"/>
    <property type="match status" value="1"/>
</dbReference>
<evidence type="ECO:0000256" key="13">
    <source>
        <dbReference type="PROSITE-ProRule" id="PRU01360"/>
    </source>
</evidence>
<evidence type="ECO:0000256" key="15">
    <source>
        <dbReference type="SAM" id="SignalP"/>
    </source>
</evidence>
<evidence type="ECO:0000256" key="8">
    <source>
        <dbReference type="ARBA" id="ARBA00023065"/>
    </source>
</evidence>
<keyword evidence="9 14" id="KW-0798">TonB box</keyword>
<evidence type="ECO:0000256" key="7">
    <source>
        <dbReference type="ARBA" id="ARBA00023004"/>
    </source>
</evidence>
<dbReference type="PANTHER" id="PTHR32552">
    <property type="entry name" value="FERRICHROME IRON RECEPTOR-RELATED"/>
    <property type="match status" value="1"/>
</dbReference>
<keyword evidence="11 18" id="KW-0675">Receptor</keyword>
<keyword evidence="8" id="KW-0406">Ion transport</keyword>
<dbReference type="Pfam" id="PF00593">
    <property type="entry name" value="TonB_dep_Rec_b-barrel"/>
    <property type="match status" value="1"/>
</dbReference>
<keyword evidence="10 13" id="KW-0472">Membrane</keyword>
<dbReference type="Gene3D" id="2.40.170.20">
    <property type="entry name" value="TonB-dependent receptor, beta-barrel domain"/>
    <property type="match status" value="1"/>
</dbReference>
<dbReference type="SUPFAM" id="SSF56935">
    <property type="entry name" value="Porins"/>
    <property type="match status" value="1"/>
</dbReference>
<evidence type="ECO:0000259" key="17">
    <source>
        <dbReference type="Pfam" id="PF07715"/>
    </source>
</evidence>
<keyword evidence="5" id="KW-0410">Iron transport</keyword>
<feature type="domain" description="TonB-dependent receptor-like beta-barrel" evidence="16">
    <location>
        <begin position="251"/>
        <end position="646"/>
    </location>
</feature>
<evidence type="ECO:0000259" key="16">
    <source>
        <dbReference type="Pfam" id="PF00593"/>
    </source>
</evidence>
<evidence type="ECO:0000256" key="11">
    <source>
        <dbReference type="ARBA" id="ARBA00023170"/>
    </source>
</evidence>
<dbReference type="AlphaFoldDB" id="A0A9X1YIM8"/>
<evidence type="ECO:0000256" key="2">
    <source>
        <dbReference type="ARBA" id="ARBA00009810"/>
    </source>
</evidence>
<dbReference type="PROSITE" id="PS52016">
    <property type="entry name" value="TONB_DEPENDENT_REC_3"/>
    <property type="match status" value="1"/>
</dbReference>
<name>A0A9X1YIM8_9BURK</name>
<sequence>MTRRPDKPLIATALSLACGLACAQASPAGAPELVASVQRVEVDGHYANGVGTSDAASQGTVRGERLTDLPLLRPGEVLETVPGLVVTQHSGDGKANQYFLRGYNLDHGTDFATWVDGVPINMPTNAHGQGYTDLNFLIPELVEKIDYRKGPYFAEDGDFSSAGSARIRLVDHLDQGLLNLSAGSNGYRRMLLGGSTSLASGPRVLGALEVQRDDGPWTTPEGVRKFNGLVKISDGDHARGWSATAMDYTNHWTSTDQVPLSLIQDGTLGRFSALDPTDGGNSTRAFVSGEWHAHDDRGYTNLSAWAEHYKLKLWSNFTYFEDDTTRGDQFEQKEARNVVGGQAVRGWQHALFGNDSTTEAGVSVRRDHIDVGLLHTQARIPFATVSNDHVGETEVAAYVQNTTTWTSWLRTLLGLRDDHVFMGVKALQAPADGGHASGNKLSPKVSLILGPWAKTEFFANAGRGFHSNDARGVVANAGTADAVPALVASKGEELGLRSEIVPGLQTSLAFWRLDSDSELVYAADAGDTEANGASKRHGIELNNHLVLNRWLLVDADMAWTHARYADANANGATGNFIGNAVGRVGLLGVTLHQLGPWSAGLVTRFIGAYPLSQDNALRAPSAIVSNLLLRRELTPRVSLQLDVLNLFDRKFYDIAYEQDYRVAPTAPVVPNGVTVHPGEPRAFRVSLDIKL</sequence>
<accession>A0A9X1YIM8</accession>